<reference evidence="5 6" key="1">
    <citation type="journal article" date="2019" name="Mol. Biol. Evol.">
        <title>Blast fungal genomes show frequent chromosomal changes, gene gains and losses, and effector gene turnover.</title>
        <authorList>
            <person name="Gomez Luciano L.B."/>
            <person name="Jason Tsai I."/>
            <person name="Chuma I."/>
            <person name="Tosa Y."/>
            <person name="Chen Y.H."/>
            <person name="Li J.Y."/>
            <person name="Li M.Y."/>
            <person name="Jade Lu M.Y."/>
            <person name="Nakayashiki H."/>
            <person name="Li W.H."/>
        </authorList>
    </citation>
    <scope>NUCLEOTIDE SEQUENCE [LARGE SCALE GENOMIC DNA]</scope>
    <source>
        <strain evidence="5 6">NI907</strain>
    </source>
</reference>
<feature type="compositionally biased region" description="Polar residues" evidence="4">
    <location>
        <begin position="605"/>
        <end position="614"/>
    </location>
</feature>
<evidence type="ECO:0000313" key="5">
    <source>
        <dbReference type="Proteomes" id="UP000515153"/>
    </source>
</evidence>
<evidence type="ECO:0000256" key="4">
    <source>
        <dbReference type="SAM" id="MobiDB-lite"/>
    </source>
</evidence>
<feature type="compositionally biased region" description="Polar residues" evidence="4">
    <location>
        <begin position="676"/>
        <end position="688"/>
    </location>
</feature>
<evidence type="ECO:0008006" key="7">
    <source>
        <dbReference type="Google" id="ProtNLM"/>
    </source>
</evidence>
<feature type="compositionally biased region" description="Acidic residues" evidence="4">
    <location>
        <begin position="403"/>
        <end position="412"/>
    </location>
</feature>
<name>A0A6P8AUL3_PYRGI</name>
<protein>
    <recommendedName>
        <fullName evidence="7">NIMA interactive protein</fullName>
    </recommendedName>
</protein>
<dbReference type="Pfam" id="PF11559">
    <property type="entry name" value="ADIP"/>
    <property type="match status" value="1"/>
</dbReference>
<dbReference type="KEGG" id="pgri:PgNI_08535"/>
<feature type="compositionally biased region" description="Acidic residues" evidence="4">
    <location>
        <begin position="442"/>
        <end position="472"/>
    </location>
</feature>
<dbReference type="RefSeq" id="XP_030978544.1">
    <property type="nucleotide sequence ID" value="XM_031128531.1"/>
</dbReference>
<evidence type="ECO:0000256" key="2">
    <source>
        <dbReference type="ARBA" id="ARBA00023054"/>
    </source>
</evidence>
<feature type="compositionally biased region" description="Low complexity" evidence="4">
    <location>
        <begin position="705"/>
        <end position="715"/>
    </location>
</feature>
<feature type="region of interest" description="Disordered" evidence="4">
    <location>
        <begin position="400"/>
        <end position="745"/>
    </location>
</feature>
<organism evidence="5 6">
    <name type="scientific">Pyricularia grisea</name>
    <name type="common">Crabgrass-specific blast fungus</name>
    <name type="synonym">Magnaporthe grisea</name>
    <dbReference type="NCBI Taxonomy" id="148305"/>
    <lineage>
        <taxon>Eukaryota</taxon>
        <taxon>Fungi</taxon>
        <taxon>Dikarya</taxon>
        <taxon>Ascomycota</taxon>
        <taxon>Pezizomycotina</taxon>
        <taxon>Sordariomycetes</taxon>
        <taxon>Sordariomycetidae</taxon>
        <taxon>Magnaporthales</taxon>
        <taxon>Pyriculariaceae</taxon>
        <taxon>Pyricularia</taxon>
    </lineage>
</organism>
<keyword evidence="2 3" id="KW-0175">Coiled coil</keyword>
<sequence>MADTDNLRTASLYINNQLLSRGLLRDGSTIDFADPMSGGDLGDTMSRIMGVVNDLILRRDVRIPFSIYKTPTSFMATLIPKRDAEHREALSQTLRSLRAENLHQTNHLQRECDAHADAQRRLQTVEAASQAQRAQLSQAESTIHKLKDDAARTKALVAQTRGACANEVRKRDRQIDALKKAVLDAGRARGERRGTTVTSITVTGEMGGDGGEVQGAAGREQGATACDDYDLRQESNSFLAELAKGLSADNEALIALVRRVESNLKDMSGYEGTPTAESQNGHPSLLPGAVEELETELEAVLQHLRTILTNPSFVPIEEVVVRDEEIHRLREGWEKMETRWKEAVHLIDGWRRRMASSGKSVNMEELKMGLRLSPVRVRHVAETSQGLGLRVAPINFNLRSVQEEEEDDEEMKEEEREEKSSAHMIPSPAESLHLVPAPGYEDLADDDDNDDDDSDSGSSIFEDEVDMDDLDVSEPNVQILEQSMMMESLNSSPLPEPPQLSPLKDSETAGNRRRPDPSRSRKRPGEFSAITEENTYDSASAVEEAPPKPPARVAKKAEPRQRQTAAATRPKPQEMPSRPNSAASYASTTSTTTEKSIKLVKSDASAPTSGTKASQPPPAKKRNTAKTAEKQPASRRPARPATSMATTRPTRAAAAAAARAVTTSRETKGHAPSKSLPEQQIQEMTSAQPKRGAAAKEMPPPPVPTRATRQTAATPSKMAIVVPPPSSSRLPLPRTANANGVPQSPLTMATIQAKLAASERDADAARVRAKLKAARLGRGGLGAAAAAGAAAAPSRTASNGTTKSADDSEQGGASVRSIDSIEPVKRAAAGGARSPLSELAVSGGSEDKGSSTGSTLRVVVDKPQELSPRKRGRRAEKVASRRRSTLNAWELKTLISGDVAVSPSRGS</sequence>
<reference evidence="6" key="2">
    <citation type="submission" date="2019-10" db="EMBL/GenBank/DDBJ databases">
        <authorList>
            <consortium name="NCBI Genome Project"/>
        </authorList>
    </citation>
    <scope>NUCLEOTIDE SEQUENCE</scope>
    <source>
        <strain evidence="6">NI907</strain>
    </source>
</reference>
<feature type="compositionally biased region" description="Basic and acidic residues" evidence="4">
    <location>
        <begin position="513"/>
        <end position="525"/>
    </location>
</feature>
<feature type="compositionally biased region" description="Low complexity" evidence="4">
    <location>
        <begin position="581"/>
        <end position="593"/>
    </location>
</feature>
<evidence type="ECO:0000313" key="6">
    <source>
        <dbReference type="RefSeq" id="XP_030978544.1"/>
    </source>
</evidence>
<dbReference type="AlphaFoldDB" id="A0A6P8AUL3"/>
<dbReference type="InterPro" id="IPR021622">
    <property type="entry name" value="Afadin/alpha-actinin-bd"/>
</dbReference>
<comment type="similarity">
    <text evidence="1">Belongs to the ADIP family.</text>
</comment>
<reference evidence="6" key="3">
    <citation type="submission" date="2025-08" db="UniProtKB">
        <authorList>
            <consortium name="RefSeq"/>
        </authorList>
    </citation>
    <scope>IDENTIFICATION</scope>
    <source>
        <strain evidence="6">NI907</strain>
    </source>
</reference>
<feature type="compositionally biased region" description="Low complexity" evidence="4">
    <location>
        <begin position="639"/>
        <end position="664"/>
    </location>
</feature>
<keyword evidence="5" id="KW-1185">Reference proteome</keyword>
<feature type="coiled-coil region" evidence="3">
    <location>
        <begin position="122"/>
        <end position="156"/>
    </location>
</feature>
<feature type="compositionally biased region" description="Basic and acidic residues" evidence="4">
    <location>
        <begin position="859"/>
        <end position="868"/>
    </location>
</feature>
<feature type="compositionally biased region" description="Low complexity" evidence="4">
    <location>
        <begin position="783"/>
        <end position="792"/>
    </location>
</feature>
<gene>
    <name evidence="6" type="ORF">PgNI_08535</name>
</gene>
<dbReference type="Proteomes" id="UP000515153">
    <property type="component" value="Chromosome V"/>
</dbReference>
<accession>A0A6P8AUL3</accession>
<dbReference type="GeneID" id="41963439"/>
<feature type="region of interest" description="Disordered" evidence="4">
    <location>
        <begin position="777"/>
        <end position="883"/>
    </location>
</feature>
<evidence type="ECO:0000256" key="3">
    <source>
        <dbReference type="SAM" id="Coils"/>
    </source>
</evidence>
<feature type="compositionally biased region" description="Basic residues" evidence="4">
    <location>
        <begin position="869"/>
        <end position="883"/>
    </location>
</feature>
<feature type="compositionally biased region" description="Polar residues" evidence="4">
    <location>
        <begin position="736"/>
        <end position="745"/>
    </location>
</feature>
<proteinExistence type="inferred from homology"/>
<evidence type="ECO:0000256" key="1">
    <source>
        <dbReference type="ARBA" id="ARBA00009291"/>
    </source>
</evidence>